<evidence type="ECO:0000313" key="12">
    <source>
        <dbReference type="EMBL" id="MEK0082057.1"/>
    </source>
</evidence>
<keyword evidence="6 9" id="KW-0731">Sigma factor</keyword>
<dbReference type="PANTHER" id="PTHR32248">
    <property type="entry name" value="RNA POLYMERASE SIGMA-54 FACTOR"/>
    <property type="match status" value="1"/>
</dbReference>
<name>A0ABU8XLH3_9PROT</name>
<accession>A0ABU8XLH3</accession>
<protein>
    <recommendedName>
        <fullName evidence="9">RNA polymerase sigma-54 factor</fullName>
    </recommendedName>
</protein>
<sequence length="473" mass="52073">MSLAPGIRLDLRQTQSLVLTPQLQQAIRLLQMSNIELASAVDREVADNPFLQRADRDAGVLAAAGTAEPAPTAAPLPAAAPRPADFSLSVKRAGSPSFDDERTPFEARLTRAKGLREHLAEQVMALLREPRLRDAVLQIVESVEDDGYLREDDATLAARFHLEPAVVSEIRAALQRCEPTGVGARDLAECLALQLKEKNRFDPAMATLIANLPLLAKADFNELMRRCGVDAEDLQDMIAEIKRLDPKPGLTFAPDEPPTVVPDLFVLPTGDGRWRVELNAGTLPRVLVDVDYHAELTRQCALDRRTREYLSERIQSANWLAKALDQRARTMLRVGKAIFARQIPFLEGGAQHLRPLVLRDIAAATGLHESTVSRATSDKYVATPHGTFPLKYFFTTAIPATSGDQAHSAEAIRQMIKRMIDRESPTEVLSDDQIVAALKAKGVMIARRTVAKYRESLGIASSVERRRAKALGR</sequence>
<keyword evidence="7 9" id="KW-0238">DNA-binding</keyword>
<dbReference type="PRINTS" id="PR00045">
    <property type="entry name" value="SIGMA54FCT"/>
</dbReference>
<organism evidence="12 13">
    <name type="scientific">Benzoatithermus flavus</name>
    <dbReference type="NCBI Taxonomy" id="3108223"/>
    <lineage>
        <taxon>Bacteria</taxon>
        <taxon>Pseudomonadati</taxon>
        <taxon>Pseudomonadota</taxon>
        <taxon>Alphaproteobacteria</taxon>
        <taxon>Geminicoccales</taxon>
        <taxon>Geminicoccaceae</taxon>
        <taxon>Benzoatithermus</taxon>
    </lineage>
</organism>
<gene>
    <name evidence="12" type="primary">rpoN</name>
    <name evidence="12" type="ORF">U1T56_02750</name>
</gene>
<evidence type="ECO:0000259" key="11">
    <source>
        <dbReference type="Pfam" id="PF04963"/>
    </source>
</evidence>
<evidence type="ECO:0000256" key="9">
    <source>
        <dbReference type="PIRNR" id="PIRNR000774"/>
    </source>
</evidence>
<dbReference type="EMBL" id="JBBLZC010000002">
    <property type="protein sequence ID" value="MEK0082057.1"/>
    <property type="molecule type" value="Genomic_DNA"/>
</dbReference>
<keyword evidence="8 9" id="KW-0804">Transcription</keyword>
<evidence type="ECO:0000313" key="13">
    <source>
        <dbReference type="Proteomes" id="UP001375743"/>
    </source>
</evidence>
<dbReference type="Pfam" id="PF04963">
    <property type="entry name" value="Sigma54_CBD"/>
    <property type="match status" value="1"/>
</dbReference>
<dbReference type="Pfam" id="PF00309">
    <property type="entry name" value="Sigma54_AID"/>
    <property type="match status" value="1"/>
</dbReference>
<evidence type="ECO:0000256" key="1">
    <source>
        <dbReference type="ARBA" id="ARBA00008798"/>
    </source>
</evidence>
<proteinExistence type="inferred from homology"/>
<feature type="domain" description="RNA polymerase sigma factor 54 core-binding" evidence="11">
    <location>
        <begin position="105"/>
        <end position="292"/>
    </location>
</feature>
<evidence type="ECO:0000256" key="2">
    <source>
        <dbReference type="ARBA" id="ARBA00022478"/>
    </source>
</evidence>
<dbReference type="NCBIfam" id="NF004596">
    <property type="entry name" value="PRK05932.1-3"/>
    <property type="match status" value="1"/>
</dbReference>
<dbReference type="Gene3D" id="1.10.10.60">
    <property type="entry name" value="Homeodomain-like"/>
    <property type="match status" value="1"/>
</dbReference>
<feature type="domain" description="RNA polymerase sigma factor 54 DNA-binding" evidence="10">
    <location>
        <begin position="308"/>
        <end position="467"/>
    </location>
</feature>
<evidence type="ECO:0000256" key="4">
    <source>
        <dbReference type="ARBA" id="ARBA00022695"/>
    </source>
</evidence>
<dbReference type="NCBIfam" id="NF009118">
    <property type="entry name" value="PRK12469.1"/>
    <property type="match status" value="1"/>
</dbReference>
<keyword evidence="3 9" id="KW-0808">Transferase</keyword>
<keyword evidence="2 9" id="KW-0240">DNA-directed RNA polymerase</keyword>
<dbReference type="InterPro" id="IPR007046">
    <property type="entry name" value="RNA_pol_sigma_54_core-bd"/>
</dbReference>
<keyword evidence="13" id="KW-1185">Reference proteome</keyword>
<dbReference type="InterPro" id="IPR038709">
    <property type="entry name" value="RpoN_core-bd_sf"/>
</dbReference>
<dbReference type="PIRSF" id="PIRSF000774">
    <property type="entry name" value="RpoN"/>
    <property type="match status" value="1"/>
</dbReference>
<evidence type="ECO:0000256" key="8">
    <source>
        <dbReference type="ARBA" id="ARBA00023163"/>
    </source>
</evidence>
<reference evidence="12 13" key="1">
    <citation type="submission" date="2024-01" db="EMBL/GenBank/DDBJ databases">
        <title>Multi-omics insights into the function and evolution of sodium benzoate biodegradation pathways in Benzoatithermus flavus gen. nov., sp. nov. from hot spring.</title>
        <authorList>
            <person name="Hu C.-J."/>
            <person name="Li W.-J."/>
        </authorList>
    </citation>
    <scope>NUCLEOTIDE SEQUENCE [LARGE SCALE GENOMIC DNA]</scope>
    <source>
        <strain evidence="12 13">SYSU G07066</strain>
    </source>
</reference>
<dbReference type="Pfam" id="PF04552">
    <property type="entry name" value="Sigma54_DBD"/>
    <property type="match status" value="1"/>
</dbReference>
<evidence type="ECO:0000256" key="5">
    <source>
        <dbReference type="ARBA" id="ARBA00023015"/>
    </source>
</evidence>
<dbReference type="InterPro" id="IPR000394">
    <property type="entry name" value="RNA_pol_sigma_54"/>
</dbReference>
<dbReference type="PROSITE" id="PS00718">
    <property type="entry name" value="SIGMA54_2"/>
    <property type="match status" value="1"/>
</dbReference>
<dbReference type="RefSeq" id="WP_418157913.1">
    <property type="nucleotide sequence ID" value="NZ_JBBLZC010000002.1"/>
</dbReference>
<dbReference type="Proteomes" id="UP001375743">
    <property type="component" value="Unassembled WGS sequence"/>
</dbReference>
<evidence type="ECO:0000259" key="10">
    <source>
        <dbReference type="Pfam" id="PF04552"/>
    </source>
</evidence>
<keyword evidence="5 9" id="KW-0805">Transcription regulation</keyword>
<comment type="caution">
    <text evidence="12">The sequence shown here is derived from an EMBL/GenBank/DDBJ whole genome shotgun (WGS) entry which is preliminary data.</text>
</comment>
<comment type="similarity">
    <text evidence="1 9">Belongs to the sigma-54 factor family.</text>
</comment>
<dbReference type="PANTHER" id="PTHR32248:SF4">
    <property type="entry name" value="RNA POLYMERASE SIGMA-54 FACTOR"/>
    <property type="match status" value="1"/>
</dbReference>
<comment type="function">
    <text evidence="9">Sigma factors are initiation factors that promote the attachment of RNA polymerase to specific initiation sites and are then released.</text>
</comment>
<evidence type="ECO:0000256" key="6">
    <source>
        <dbReference type="ARBA" id="ARBA00023082"/>
    </source>
</evidence>
<evidence type="ECO:0000256" key="3">
    <source>
        <dbReference type="ARBA" id="ARBA00022679"/>
    </source>
</evidence>
<keyword evidence="4 9" id="KW-0548">Nucleotidyltransferase</keyword>
<dbReference type="PROSITE" id="PS00717">
    <property type="entry name" value="SIGMA54_1"/>
    <property type="match status" value="1"/>
</dbReference>
<dbReference type="InterPro" id="IPR007634">
    <property type="entry name" value="RNA_pol_sigma_54_DNA-bd"/>
</dbReference>
<dbReference type="Gene3D" id="1.10.10.1330">
    <property type="entry name" value="RNA polymerase sigma-54 factor, core-binding domain"/>
    <property type="match status" value="1"/>
</dbReference>
<dbReference type="PROSITE" id="PS50044">
    <property type="entry name" value="SIGMA54_3"/>
    <property type="match status" value="1"/>
</dbReference>
<dbReference type="NCBIfam" id="TIGR02395">
    <property type="entry name" value="rpoN_sigma"/>
    <property type="match status" value="1"/>
</dbReference>
<evidence type="ECO:0000256" key="7">
    <source>
        <dbReference type="ARBA" id="ARBA00023125"/>
    </source>
</evidence>